<organism evidence="1 2">
    <name type="scientific">Pelagicoccus albus</name>
    <dbReference type="NCBI Taxonomy" id="415222"/>
    <lineage>
        <taxon>Bacteria</taxon>
        <taxon>Pseudomonadati</taxon>
        <taxon>Verrucomicrobiota</taxon>
        <taxon>Opitutia</taxon>
        <taxon>Puniceicoccales</taxon>
        <taxon>Pelagicoccaceae</taxon>
        <taxon>Pelagicoccus</taxon>
    </lineage>
</organism>
<accession>A0A7X1B8Z0</accession>
<evidence type="ECO:0000313" key="2">
    <source>
        <dbReference type="Proteomes" id="UP000526501"/>
    </source>
</evidence>
<dbReference type="EMBL" id="JACHVC010000013">
    <property type="protein sequence ID" value="MBC2607889.1"/>
    <property type="molecule type" value="Genomic_DNA"/>
</dbReference>
<dbReference type="Proteomes" id="UP000526501">
    <property type="component" value="Unassembled WGS sequence"/>
</dbReference>
<reference evidence="1 2" key="1">
    <citation type="submission" date="2020-07" db="EMBL/GenBank/DDBJ databases">
        <authorList>
            <person name="Feng X."/>
        </authorList>
    </citation>
    <scope>NUCLEOTIDE SEQUENCE [LARGE SCALE GENOMIC DNA]</scope>
    <source>
        <strain evidence="1 2">JCM23202</strain>
    </source>
</reference>
<dbReference type="AlphaFoldDB" id="A0A7X1B8Z0"/>
<comment type="caution">
    <text evidence="1">The sequence shown here is derived from an EMBL/GenBank/DDBJ whole genome shotgun (WGS) entry which is preliminary data.</text>
</comment>
<proteinExistence type="predicted"/>
<sequence length="69" mass="7604">MDPTESELHSYVKVALKLNGLNLPDADFAETLRNFELLASHAKNFTSMQTQDTDEIALKFEAGKGFGSV</sequence>
<name>A0A7X1B8Z0_9BACT</name>
<evidence type="ECO:0000313" key="1">
    <source>
        <dbReference type="EMBL" id="MBC2607889.1"/>
    </source>
</evidence>
<protein>
    <submittedName>
        <fullName evidence="1">Uncharacterized protein</fullName>
    </submittedName>
</protein>
<gene>
    <name evidence="1" type="ORF">H5P27_17680</name>
</gene>
<dbReference type="RefSeq" id="WP_185661752.1">
    <property type="nucleotide sequence ID" value="NZ_CAWPOO010000013.1"/>
</dbReference>
<keyword evidence="2" id="KW-1185">Reference proteome</keyword>